<reference evidence="2 3" key="1">
    <citation type="journal article" date="2014" name="Agronomy (Basel)">
        <title>A Draft Genome Sequence for Ensete ventricosum, the Drought-Tolerant Tree Against Hunger.</title>
        <authorList>
            <person name="Harrison J."/>
            <person name="Moore K.A."/>
            <person name="Paszkiewicz K."/>
            <person name="Jones T."/>
            <person name="Grant M."/>
            <person name="Ambacheew D."/>
            <person name="Muzemil S."/>
            <person name="Studholme D.J."/>
        </authorList>
    </citation>
    <scope>NUCLEOTIDE SEQUENCE [LARGE SCALE GENOMIC DNA]</scope>
</reference>
<sequence length="66" mass="7956">MGGTYQSISLLVHRPSATGWYRQKSTVDDQFRPSTTDWGRIDYRQSIEGDRRKKKKKKKRKRREKK</sequence>
<dbReference type="Proteomes" id="UP000287651">
    <property type="component" value="Unassembled WGS sequence"/>
</dbReference>
<gene>
    <name evidence="2" type="ORF">B296_00038914</name>
</gene>
<evidence type="ECO:0000313" key="2">
    <source>
        <dbReference type="EMBL" id="RRT44305.1"/>
    </source>
</evidence>
<protein>
    <submittedName>
        <fullName evidence="2">Uncharacterized protein</fullName>
    </submittedName>
</protein>
<dbReference type="AlphaFoldDB" id="A0A426XXT2"/>
<proteinExistence type="predicted"/>
<organism evidence="2 3">
    <name type="scientific">Ensete ventricosum</name>
    <name type="common">Abyssinian banana</name>
    <name type="synonym">Musa ensete</name>
    <dbReference type="NCBI Taxonomy" id="4639"/>
    <lineage>
        <taxon>Eukaryota</taxon>
        <taxon>Viridiplantae</taxon>
        <taxon>Streptophyta</taxon>
        <taxon>Embryophyta</taxon>
        <taxon>Tracheophyta</taxon>
        <taxon>Spermatophyta</taxon>
        <taxon>Magnoliopsida</taxon>
        <taxon>Liliopsida</taxon>
        <taxon>Zingiberales</taxon>
        <taxon>Musaceae</taxon>
        <taxon>Ensete</taxon>
    </lineage>
</organism>
<feature type="compositionally biased region" description="Basic residues" evidence="1">
    <location>
        <begin position="52"/>
        <end position="66"/>
    </location>
</feature>
<name>A0A426XXT2_ENSVE</name>
<dbReference type="EMBL" id="AMZH03016549">
    <property type="protein sequence ID" value="RRT44305.1"/>
    <property type="molecule type" value="Genomic_DNA"/>
</dbReference>
<evidence type="ECO:0000313" key="3">
    <source>
        <dbReference type="Proteomes" id="UP000287651"/>
    </source>
</evidence>
<comment type="caution">
    <text evidence="2">The sequence shown here is derived from an EMBL/GenBank/DDBJ whole genome shotgun (WGS) entry which is preliminary data.</text>
</comment>
<accession>A0A426XXT2</accession>
<evidence type="ECO:0000256" key="1">
    <source>
        <dbReference type="SAM" id="MobiDB-lite"/>
    </source>
</evidence>
<feature type="region of interest" description="Disordered" evidence="1">
    <location>
        <begin position="45"/>
        <end position="66"/>
    </location>
</feature>